<reference evidence="1 2" key="1">
    <citation type="submission" date="2019-02" db="EMBL/GenBank/DDBJ databases">
        <title>Deep-cultivation of Planctomycetes and their phenomic and genomic characterization uncovers novel biology.</title>
        <authorList>
            <person name="Wiegand S."/>
            <person name="Jogler M."/>
            <person name="Boedeker C."/>
            <person name="Pinto D."/>
            <person name="Vollmers J."/>
            <person name="Rivas-Marin E."/>
            <person name="Kohn T."/>
            <person name="Peeters S.H."/>
            <person name="Heuer A."/>
            <person name="Rast P."/>
            <person name="Oberbeckmann S."/>
            <person name="Bunk B."/>
            <person name="Jeske O."/>
            <person name="Meyerdierks A."/>
            <person name="Storesund J.E."/>
            <person name="Kallscheuer N."/>
            <person name="Luecker S."/>
            <person name="Lage O.M."/>
            <person name="Pohl T."/>
            <person name="Merkel B.J."/>
            <person name="Hornburger P."/>
            <person name="Mueller R.-W."/>
            <person name="Bruemmer F."/>
            <person name="Labrenz M."/>
            <person name="Spormann A.M."/>
            <person name="Op Den Camp H."/>
            <person name="Overmann J."/>
            <person name="Amann R."/>
            <person name="Jetten M.S.M."/>
            <person name="Mascher T."/>
            <person name="Medema M.H."/>
            <person name="Devos D.P."/>
            <person name="Kaster A.-K."/>
            <person name="Ovreas L."/>
            <person name="Rohde M."/>
            <person name="Galperin M.Y."/>
            <person name="Jogler C."/>
        </authorList>
    </citation>
    <scope>NUCLEOTIDE SEQUENCE [LARGE SCALE GENOMIC DNA]</scope>
    <source>
        <strain evidence="1 2">Pla100</strain>
    </source>
</reference>
<keyword evidence="2" id="KW-1185">Reference proteome</keyword>
<sequence length="66" mass="7467">MKLESKHHSGPLNHPHASANLRHQCGVNKEMSLCFCLAIVMELRFSIHHLHWVQGRHAAPCEGYVA</sequence>
<accession>A0A5C5ZWY4</accession>
<dbReference type="AlphaFoldDB" id="A0A5C5ZWY4"/>
<name>A0A5C5ZWY4_9BACT</name>
<evidence type="ECO:0000313" key="1">
    <source>
        <dbReference type="EMBL" id="TWT91636.1"/>
    </source>
</evidence>
<protein>
    <submittedName>
        <fullName evidence="1">Uncharacterized protein</fullName>
    </submittedName>
</protein>
<organism evidence="1 2">
    <name type="scientific">Neorhodopirellula pilleata</name>
    <dbReference type="NCBI Taxonomy" id="2714738"/>
    <lineage>
        <taxon>Bacteria</taxon>
        <taxon>Pseudomonadati</taxon>
        <taxon>Planctomycetota</taxon>
        <taxon>Planctomycetia</taxon>
        <taxon>Pirellulales</taxon>
        <taxon>Pirellulaceae</taxon>
        <taxon>Neorhodopirellula</taxon>
    </lineage>
</organism>
<gene>
    <name evidence="1" type="ORF">Pla100_50270</name>
</gene>
<evidence type="ECO:0000313" key="2">
    <source>
        <dbReference type="Proteomes" id="UP000316213"/>
    </source>
</evidence>
<comment type="caution">
    <text evidence="1">The sequence shown here is derived from an EMBL/GenBank/DDBJ whole genome shotgun (WGS) entry which is preliminary data.</text>
</comment>
<dbReference type="Proteomes" id="UP000316213">
    <property type="component" value="Unassembled WGS sequence"/>
</dbReference>
<dbReference type="EMBL" id="SJPM01000014">
    <property type="protein sequence ID" value="TWT91636.1"/>
    <property type="molecule type" value="Genomic_DNA"/>
</dbReference>
<proteinExistence type="predicted"/>